<proteinExistence type="predicted"/>
<dbReference type="AlphaFoldDB" id="A0A9Q3DKE7"/>
<accession>A0A9Q3DKE7</accession>
<name>A0A9Q3DKE7_9BASI</name>
<evidence type="ECO:0000313" key="1">
    <source>
        <dbReference type="EMBL" id="MBW0502348.1"/>
    </source>
</evidence>
<keyword evidence="2" id="KW-1185">Reference proteome</keyword>
<gene>
    <name evidence="1" type="ORF">O181_042063</name>
</gene>
<reference evidence="1" key="1">
    <citation type="submission" date="2021-03" db="EMBL/GenBank/DDBJ databases">
        <title>Draft genome sequence of rust myrtle Austropuccinia psidii MF-1, a brazilian biotype.</title>
        <authorList>
            <person name="Quecine M.C."/>
            <person name="Pachon D.M.R."/>
            <person name="Bonatelli M.L."/>
            <person name="Correr F.H."/>
            <person name="Franceschini L.M."/>
            <person name="Leite T.F."/>
            <person name="Margarido G.R.A."/>
            <person name="Almeida C.A."/>
            <person name="Ferrarezi J.A."/>
            <person name="Labate C.A."/>
        </authorList>
    </citation>
    <scope>NUCLEOTIDE SEQUENCE</scope>
    <source>
        <strain evidence="1">MF-1</strain>
    </source>
</reference>
<sequence>MSYKLTELTDSSPSALPPSVLCGYGILMTSSRQRDVARWTNVGGSIPVGRRPTYSSSAVSISRINTEGVVKRIRRIANLPPDWDAEGSDELDGEEVELVNNPLLLLLSLLPKDFKEA</sequence>
<protein>
    <submittedName>
        <fullName evidence="1">Uncharacterized protein</fullName>
    </submittedName>
</protein>
<evidence type="ECO:0000313" key="2">
    <source>
        <dbReference type="Proteomes" id="UP000765509"/>
    </source>
</evidence>
<comment type="caution">
    <text evidence="1">The sequence shown here is derived from an EMBL/GenBank/DDBJ whole genome shotgun (WGS) entry which is preliminary data.</text>
</comment>
<dbReference type="EMBL" id="AVOT02016774">
    <property type="protein sequence ID" value="MBW0502348.1"/>
    <property type="molecule type" value="Genomic_DNA"/>
</dbReference>
<organism evidence="1 2">
    <name type="scientific">Austropuccinia psidii MF-1</name>
    <dbReference type="NCBI Taxonomy" id="1389203"/>
    <lineage>
        <taxon>Eukaryota</taxon>
        <taxon>Fungi</taxon>
        <taxon>Dikarya</taxon>
        <taxon>Basidiomycota</taxon>
        <taxon>Pucciniomycotina</taxon>
        <taxon>Pucciniomycetes</taxon>
        <taxon>Pucciniales</taxon>
        <taxon>Sphaerophragmiaceae</taxon>
        <taxon>Austropuccinia</taxon>
    </lineage>
</organism>
<dbReference type="Proteomes" id="UP000765509">
    <property type="component" value="Unassembled WGS sequence"/>
</dbReference>